<dbReference type="Pfam" id="PF01694">
    <property type="entry name" value="Rhomboid"/>
    <property type="match status" value="1"/>
</dbReference>
<dbReference type="AlphaFoldDB" id="A0A420HME4"/>
<evidence type="ECO:0000256" key="1">
    <source>
        <dbReference type="ARBA" id="ARBA00004141"/>
    </source>
</evidence>
<feature type="transmembrane region" description="Helical" evidence="8">
    <location>
        <begin position="303"/>
        <end position="321"/>
    </location>
</feature>
<proteinExistence type="inferred from homology"/>
<feature type="domain" description="Peptidase S54 rhomboid" evidence="9">
    <location>
        <begin position="378"/>
        <end position="530"/>
    </location>
</feature>
<accession>A0A420HME4</accession>
<feature type="transmembrane region" description="Helical" evidence="8">
    <location>
        <begin position="477"/>
        <end position="497"/>
    </location>
</feature>
<dbReference type="InterPro" id="IPR022764">
    <property type="entry name" value="Peptidase_S54_rhomboid_dom"/>
</dbReference>
<dbReference type="EMBL" id="MCFK01006665">
    <property type="protein sequence ID" value="RKF58611.1"/>
    <property type="molecule type" value="Genomic_DNA"/>
</dbReference>
<feature type="transmembrane region" description="Helical" evidence="8">
    <location>
        <begin position="415"/>
        <end position="437"/>
    </location>
</feature>
<evidence type="ECO:0000256" key="2">
    <source>
        <dbReference type="ARBA" id="ARBA00009045"/>
    </source>
</evidence>
<dbReference type="GO" id="GO:0004252">
    <property type="term" value="F:serine-type endopeptidase activity"/>
    <property type="evidence" value="ECO:0007669"/>
    <property type="project" value="InterPro"/>
</dbReference>
<keyword evidence="3 8" id="KW-0812">Transmembrane</keyword>
<gene>
    <name evidence="10" type="ORF">OnM2_066053</name>
</gene>
<keyword evidence="6 8" id="KW-0472">Membrane</keyword>
<dbReference type="InterPro" id="IPR050925">
    <property type="entry name" value="Rhomboid_protease_S54"/>
</dbReference>
<evidence type="ECO:0000256" key="6">
    <source>
        <dbReference type="ARBA" id="ARBA00023136"/>
    </source>
</evidence>
<keyword evidence="11" id="KW-1185">Reference proteome</keyword>
<dbReference type="PANTHER" id="PTHR43731:SF14">
    <property type="entry name" value="PRESENILIN-ASSOCIATED RHOMBOID-LIKE PROTEIN, MITOCHONDRIAL"/>
    <property type="match status" value="1"/>
</dbReference>
<evidence type="ECO:0000313" key="11">
    <source>
        <dbReference type="Proteomes" id="UP000286134"/>
    </source>
</evidence>
<evidence type="ECO:0000256" key="7">
    <source>
        <dbReference type="SAM" id="Coils"/>
    </source>
</evidence>
<name>A0A420HME4_9PEZI</name>
<dbReference type="InterPro" id="IPR035952">
    <property type="entry name" value="Rhomboid-like_sf"/>
</dbReference>
<keyword evidence="5 8" id="KW-1133">Transmembrane helix</keyword>
<evidence type="ECO:0000256" key="3">
    <source>
        <dbReference type="ARBA" id="ARBA00022692"/>
    </source>
</evidence>
<evidence type="ECO:0000256" key="8">
    <source>
        <dbReference type="SAM" id="Phobius"/>
    </source>
</evidence>
<reference evidence="10 11" key="1">
    <citation type="journal article" date="2018" name="BMC Genomics">
        <title>Comparative genome analyses reveal sequence features reflecting distinct modes of host-adaptation between dicot and monocot powdery mildew.</title>
        <authorList>
            <person name="Wu Y."/>
            <person name="Ma X."/>
            <person name="Pan Z."/>
            <person name="Kale S.D."/>
            <person name="Song Y."/>
            <person name="King H."/>
            <person name="Zhang Q."/>
            <person name="Presley C."/>
            <person name="Deng X."/>
            <person name="Wei C.I."/>
            <person name="Xiao S."/>
        </authorList>
    </citation>
    <scope>NUCLEOTIDE SEQUENCE [LARGE SCALE GENOMIC DNA]</scope>
    <source>
        <strain evidence="10">UMSG2</strain>
    </source>
</reference>
<dbReference type="STRING" id="212602.A0A420HME4"/>
<dbReference type="Proteomes" id="UP000286134">
    <property type="component" value="Unassembled WGS sequence"/>
</dbReference>
<feature type="transmembrane region" description="Helical" evidence="8">
    <location>
        <begin position="333"/>
        <end position="356"/>
    </location>
</feature>
<evidence type="ECO:0000259" key="9">
    <source>
        <dbReference type="Pfam" id="PF01694"/>
    </source>
</evidence>
<keyword evidence="4" id="KW-0378">Hydrolase</keyword>
<dbReference type="Gene3D" id="1.20.1540.10">
    <property type="entry name" value="Rhomboid-like"/>
    <property type="match status" value="1"/>
</dbReference>
<organism evidence="10 11">
    <name type="scientific">Erysiphe neolycopersici</name>
    <dbReference type="NCBI Taxonomy" id="212602"/>
    <lineage>
        <taxon>Eukaryota</taxon>
        <taxon>Fungi</taxon>
        <taxon>Dikarya</taxon>
        <taxon>Ascomycota</taxon>
        <taxon>Pezizomycotina</taxon>
        <taxon>Leotiomycetes</taxon>
        <taxon>Erysiphales</taxon>
        <taxon>Erysiphaceae</taxon>
        <taxon>Erysiphe</taxon>
    </lineage>
</organism>
<keyword evidence="7" id="KW-0175">Coiled coil</keyword>
<dbReference type="PANTHER" id="PTHR43731">
    <property type="entry name" value="RHOMBOID PROTEASE"/>
    <property type="match status" value="1"/>
</dbReference>
<dbReference type="SUPFAM" id="SSF144091">
    <property type="entry name" value="Rhomboid-like"/>
    <property type="match status" value="1"/>
</dbReference>
<evidence type="ECO:0000256" key="4">
    <source>
        <dbReference type="ARBA" id="ARBA00022801"/>
    </source>
</evidence>
<dbReference type="GO" id="GO:0006465">
    <property type="term" value="P:signal peptide processing"/>
    <property type="evidence" value="ECO:0007669"/>
    <property type="project" value="TreeGrafter"/>
</dbReference>
<comment type="similarity">
    <text evidence="2">Belongs to the peptidase S54 family.</text>
</comment>
<feature type="transmembrane region" description="Helical" evidence="8">
    <location>
        <begin position="444"/>
        <end position="465"/>
    </location>
</feature>
<evidence type="ECO:0000313" key="10">
    <source>
        <dbReference type="EMBL" id="RKF58611.1"/>
    </source>
</evidence>
<dbReference type="OrthoDB" id="10260614at2759"/>
<evidence type="ECO:0000256" key="5">
    <source>
        <dbReference type="ARBA" id="ARBA00022989"/>
    </source>
</evidence>
<comment type="subcellular location">
    <subcellularLocation>
        <location evidence="1">Membrane</location>
        <topology evidence="1">Multi-pass membrane protein</topology>
    </subcellularLocation>
</comment>
<comment type="caution">
    <text evidence="10">The sequence shown here is derived from an EMBL/GenBank/DDBJ whole genome shotgun (WGS) entry which is preliminary data.</text>
</comment>
<feature type="coiled-coil region" evidence="7">
    <location>
        <begin position="214"/>
        <end position="248"/>
    </location>
</feature>
<dbReference type="GO" id="GO:0016020">
    <property type="term" value="C:membrane"/>
    <property type="evidence" value="ECO:0007669"/>
    <property type="project" value="UniProtKB-SubCell"/>
</dbReference>
<protein>
    <submittedName>
        <fullName evidence="10">Putative rhomboid family protein</fullName>
    </submittedName>
</protein>
<sequence>MTASWTTFPRFICIHTPSVRARSRVVTESILYNFSQRCMRSYSKAYRWSFNNPSQGCLKGYLCNTIALSSFKIPTRSYTTNKECIIITEFDQLPDDYDDSKGLAYRKSPISAAEAKVIFGEIIDVGTADRVLRGIHGRRVAGTLEDPLYNNVFEKNVVDKALAWLRENVPVNEDLNAGLRAEKELAEMEADLISDAERIGIYRPNSGIGENVYGDSVIDKIKELNIKKRELEEDQKAKEMEMEKTNQANEVFQNSGLLEIPTNKVMLERREEHPRLKYYRERANVLPDTPPVMTTWQRLWPSGLLMLGVVTCSLVFTEVYIPPKETARIFPEMPLSAATVIGIIIFNSTIFFLWRVPMFWRLLNKYFIMFPGYPRPISLLGCSWSHQSISHLVLNMGLLYFFGTRLHENIGRGNFIALYLSAGTMSNFFSLTCWVFLKNFSSSSLGASGAVIAVMTAFLLCNIGEKIPSVGLFPQDAWPFISATILFLSLSLDLFALRRFHMTGKGLTIDHYGHIGGYLVGALWAYFLSSQPGHLEEIKNK</sequence>